<feature type="domain" description="Aminoacyl-tRNA synthetase class Ia" evidence="11">
    <location>
        <begin position="30"/>
        <end position="479"/>
    </location>
</feature>
<evidence type="ECO:0000313" key="13">
    <source>
        <dbReference type="EMBL" id="KDQ11056.1"/>
    </source>
</evidence>
<dbReference type="Gene3D" id="3.90.740.10">
    <property type="entry name" value="Valyl/Leucyl/Isoleucyl-tRNA synthetase, editing domain"/>
    <property type="match status" value="1"/>
</dbReference>
<dbReference type="STRING" id="930990.A0A067MHK7"/>
<dbReference type="Pfam" id="PF00133">
    <property type="entry name" value="tRNA-synt_1"/>
    <property type="match status" value="2"/>
</dbReference>
<dbReference type="GO" id="GO:0002161">
    <property type="term" value="F:aminoacyl-tRNA deacylase activity"/>
    <property type="evidence" value="ECO:0007669"/>
    <property type="project" value="InterPro"/>
</dbReference>
<keyword evidence="14" id="KW-1185">Reference proteome</keyword>
<dbReference type="InParanoid" id="A0A067MHK7"/>
<evidence type="ECO:0000256" key="3">
    <source>
        <dbReference type="ARBA" id="ARBA00022598"/>
    </source>
</evidence>
<dbReference type="GO" id="GO:0000049">
    <property type="term" value="F:tRNA binding"/>
    <property type="evidence" value="ECO:0007669"/>
    <property type="project" value="InterPro"/>
</dbReference>
<keyword evidence="3 10" id="KW-0436">Ligase</keyword>
<dbReference type="Pfam" id="PF19302">
    <property type="entry name" value="DUF5915"/>
    <property type="match status" value="1"/>
</dbReference>
<dbReference type="InterPro" id="IPR013155">
    <property type="entry name" value="M/V/L/I-tRNA-synth_anticd-bd"/>
</dbReference>
<keyword evidence="6 10" id="KW-0648">Protein biosynthesis</keyword>
<evidence type="ECO:0000313" key="14">
    <source>
        <dbReference type="Proteomes" id="UP000027195"/>
    </source>
</evidence>
<evidence type="ECO:0000256" key="7">
    <source>
        <dbReference type="ARBA" id="ARBA00023146"/>
    </source>
</evidence>
<dbReference type="OrthoDB" id="1706657at2759"/>
<evidence type="ECO:0000256" key="1">
    <source>
        <dbReference type="ARBA" id="ARBA00005594"/>
    </source>
</evidence>
<dbReference type="SUPFAM" id="SSF52374">
    <property type="entry name" value="Nucleotidylyl transferase"/>
    <property type="match status" value="1"/>
</dbReference>
<dbReference type="GO" id="GO:0005524">
    <property type="term" value="F:ATP binding"/>
    <property type="evidence" value="ECO:0007669"/>
    <property type="project" value="UniProtKB-KW"/>
</dbReference>
<dbReference type="PROSITE" id="PS00178">
    <property type="entry name" value="AA_TRNA_LIGASE_I"/>
    <property type="match status" value="1"/>
</dbReference>
<dbReference type="InterPro" id="IPR009008">
    <property type="entry name" value="Val/Leu/Ile-tRNA-synth_edit"/>
</dbReference>
<evidence type="ECO:0000256" key="9">
    <source>
        <dbReference type="ARBA" id="ARBA00048359"/>
    </source>
</evidence>
<dbReference type="InterPro" id="IPR002300">
    <property type="entry name" value="aa-tRNA-synth_Ia"/>
</dbReference>
<feature type="domain" description="Methionyl/Valyl/Leucyl/Isoleucyl-tRNA synthetase anticodon-binding" evidence="12">
    <location>
        <begin position="694"/>
        <end position="750"/>
    </location>
</feature>
<dbReference type="CDD" id="cd07961">
    <property type="entry name" value="Anticodon_Ia_Ile_ABEc"/>
    <property type="match status" value="1"/>
</dbReference>
<organism evidence="13 14">
    <name type="scientific">Botryobasidium botryosum (strain FD-172 SS1)</name>
    <dbReference type="NCBI Taxonomy" id="930990"/>
    <lineage>
        <taxon>Eukaryota</taxon>
        <taxon>Fungi</taxon>
        <taxon>Dikarya</taxon>
        <taxon>Basidiomycota</taxon>
        <taxon>Agaricomycotina</taxon>
        <taxon>Agaricomycetes</taxon>
        <taxon>Cantharellales</taxon>
        <taxon>Botryobasidiaceae</taxon>
        <taxon>Botryobasidium</taxon>
    </lineage>
</organism>
<dbReference type="InterPro" id="IPR001412">
    <property type="entry name" value="aa-tRNA-synth_I_CS"/>
</dbReference>
<dbReference type="PANTHER" id="PTHR42780">
    <property type="entry name" value="SOLEUCYL-TRNA SYNTHETASE"/>
    <property type="match status" value="1"/>
</dbReference>
<name>A0A067MHK7_BOTB1</name>
<dbReference type="InterPro" id="IPR002301">
    <property type="entry name" value="Ile-tRNA-ligase"/>
</dbReference>
<comment type="similarity">
    <text evidence="1 10">Belongs to the class-I aminoacyl-tRNA synthetase family.</text>
</comment>
<evidence type="ECO:0000256" key="8">
    <source>
        <dbReference type="ARBA" id="ARBA00032665"/>
    </source>
</evidence>
<comment type="catalytic activity">
    <reaction evidence="9">
        <text>tRNA(Ile) + L-isoleucine + ATP = L-isoleucyl-tRNA(Ile) + AMP + diphosphate</text>
        <dbReference type="Rhea" id="RHEA:11060"/>
        <dbReference type="Rhea" id="RHEA-COMP:9666"/>
        <dbReference type="Rhea" id="RHEA-COMP:9695"/>
        <dbReference type="ChEBI" id="CHEBI:30616"/>
        <dbReference type="ChEBI" id="CHEBI:33019"/>
        <dbReference type="ChEBI" id="CHEBI:58045"/>
        <dbReference type="ChEBI" id="CHEBI:78442"/>
        <dbReference type="ChEBI" id="CHEBI:78528"/>
        <dbReference type="ChEBI" id="CHEBI:456215"/>
        <dbReference type="EC" id="6.1.1.5"/>
    </reaction>
</comment>
<dbReference type="HOGENOM" id="CLU_001493_1_1_1"/>
<dbReference type="Gene3D" id="3.40.50.620">
    <property type="entry name" value="HUPs"/>
    <property type="match status" value="2"/>
</dbReference>
<dbReference type="AlphaFoldDB" id="A0A067MHK7"/>
<dbReference type="EMBL" id="KL198061">
    <property type="protein sequence ID" value="KDQ11056.1"/>
    <property type="molecule type" value="Genomic_DNA"/>
</dbReference>
<dbReference type="GO" id="GO:0006428">
    <property type="term" value="P:isoleucyl-tRNA aminoacylation"/>
    <property type="evidence" value="ECO:0007669"/>
    <property type="project" value="InterPro"/>
</dbReference>
<dbReference type="InterPro" id="IPR023586">
    <property type="entry name" value="Ile-tRNA-ligase_type2"/>
</dbReference>
<protein>
    <recommendedName>
        <fullName evidence="2">isoleucine--tRNA ligase</fullName>
        <ecNumber evidence="2">6.1.1.5</ecNumber>
    </recommendedName>
    <alternativeName>
        <fullName evidence="8">Isoleucyl-tRNA synthetase</fullName>
    </alternativeName>
</protein>
<keyword evidence="7 10" id="KW-0030">Aminoacyl-tRNA synthetase</keyword>
<dbReference type="FunFam" id="3.40.50.620:FF:000023">
    <property type="entry name" value="Isoleucyl-tRNA synthetase,cytoplasmic"/>
    <property type="match status" value="1"/>
</dbReference>
<reference evidence="14" key="1">
    <citation type="journal article" date="2014" name="Proc. Natl. Acad. Sci. U.S.A.">
        <title>Extensive sampling of basidiomycete genomes demonstrates inadequacy of the white-rot/brown-rot paradigm for wood decay fungi.</title>
        <authorList>
            <person name="Riley R."/>
            <person name="Salamov A.A."/>
            <person name="Brown D.W."/>
            <person name="Nagy L.G."/>
            <person name="Floudas D."/>
            <person name="Held B.W."/>
            <person name="Levasseur A."/>
            <person name="Lombard V."/>
            <person name="Morin E."/>
            <person name="Otillar R."/>
            <person name="Lindquist E.A."/>
            <person name="Sun H."/>
            <person name="LaButti K.M."/>
            <person name="Schmutz J."/>
            <person name="Jabbour D."/>
            <person name="Luo H."/>
            <person name="Baker S.E."/>
            <person name="Pisabarro A.G."/>
            <person name="Walton J.D."/>
            <person name="Blanchette R.A."/>
            <person name="Henrissat B."/>
            <person name="Martin F."/>
            <person name="Cullen D."/>
            <person name="Hibbett D.S."/>
            <person name="Grigoriev I.V."/>
        </authorList>
    </citation>
    <scope>NUCLEOTIDE SEQUENCE [LARGE SCALE GENOMIC DNA]</scope>
    <source>
        <strain evidence="14">FD-172 SS1</strain>
    </source>
</reference>
<evidence type="ECO:0000259" key="12">
    <source>
        <dbReference type="Pfam" id="PF08264"/>
    </source>
</evidence>
<evidence type="ECO:0000256" key="10">
    <source>
        <dbReference type="RuleBase" id="RU363035"/>
    </source>
</evidence>
<evidence type="ECO:0000256" key="5">
    <source>
        <dbReference type="ARBA" id="ARBA00022840"/>
    </source>
</evidence>
<keyword evidence="4 10" id="KW-0547">Nucleotide-binding</keyword>
<feature type="domain" description="Aminoacyl-tRNA synthetase class Ia" evidence="11">
    <location>
        <begin position="480"/>
        <end position="640"/>
    </location>
</feature>
<keyword evidence="5 10" id="KW-0067">ATP-binding</keyword>
<dbReference type="PANTHER" id="PTHR42780:SF1">
    <property type="entry name" value="ISOLEUCINE--TRNA LIGASE, CYTOPLASMIC"/>
    <property type="match status" value="1"/>
</dbReference>
<dbReference type="SUPFAM" id="SSF50677">
    <property type="entry name" value="ValRS/IleRS/LeuRS editing domain"/>
    <property type="match status" value="1"/>
</dbReference>
<evidence type="ECO:0000256" key="4">
    <source>
        <dbReference type="ARBA" id="ARBA00022741"/>
    </source>
</evidence>
<dbReference type="EC" id="6.1.1.5" evidence="2"/>
<dbReference type="PRINTS" id="PR00984">
    <property type="entry name" value="TRNASYNTHILE"/>
</dbReference>
<proteinExistence type="inferred from homology"/>
<evidence type="ECO:0000256" key="2">
    <source>
        <dbReference type="ARBA" id="ARBA00013165"/>
    </source>
</evidence>
<gene>
    <name evidence="13" type="ORF">BOTBODRAFT_177542</name>
</gene>
<dbReference type="Proteomes" id="UP000027195">
    <property type="component" value="Unassembled WGS sequence"/>
</dbReference>
<dbReference type="Pfam" id="PF08264">
    <property type="entry name" value="Anticodon_1"/>
    <property type="match status" value="1"/>
</dbReference>
<dbReference type="InterPro" id="IPR014729">
    <property type="entry name" value="Rossmann-like_a/b/a_fold"/>
</dbReference>
<sequence length="1042" mass="119168">MDTHKTQFLHAPVKHDVRLPFDFPKGEESVLSVWREIDAFRASLKLSEGRPEYSFYDGPPFATGLPHYGHLLAGTVKDIITRHAHSLGYHVQRRFGWDTHGLPVEHEIDKTFNIAGREDVMRMGIDVYNAKCRAIVMRYASQWRTTVERIGRWIHFDNDYKTLNPDYMESVWWVFGQLYSKQVIYKGLRVMPYSTGCTAPLSNFEAGQDQREVVDPAITVSFPLADDPQTSLLAWTTTPWTLLSNLALCVHPDFNYIKIHDAERGQNFIMHESLLSTIYKDPNEAKFERLGLLKGSDMEGWRYIPLFDYFTDQASAIYRVFGGKAFKVVTDDFVSAGGGTAIVHLSPAFDEDDHRIAVKKGVLGLDEMPPCPFDEGGRFTEAFRTLLGSTSRMRTKKYKKRLKRREGSSFKLPLVTSTRSTGGEGQYYLSLGFNHEGFWKIRSGTPLMNRAVPAWFVRVEPIVEQLIQAQKTTHWVPSEGTPIPLWISEDGEEVVCVSSIQELEEFSGVKGIKDLHRDKIDHITISSRQGKGDLKRVEELHYPFENQERFGQTFPADFISEGIDQTRGWFYTLLVISVHLFGVAPWKNLITTGLVLAANGKKMSKSLKNFPDHMKIIDQYGADATRLYLVNSPVVRADNLKFREDGVREVVSRLLLPWVNAFRFFLNQVTLLERETGVKFVYDVHAPPTTNVMDRWILARCQSLIKLVRDEMAAYRLYTIMPRLLQLIDELTNWYIRFNRRRLKGGNGKDDIDFIPSSYDLGEDTRSVHFLSFPEVKVIYFDTDIERKVQRMQAVIELVRNLREKHQLAIKTPLSHLLVFHPDVQYLNDLEPLRHYIQSELNIRAVEFTSDETRSHIQYRATVDWGVLGRKMRKGVSQVKKAIPLLSSEDIKAYMESGSLDIDGIRLTGGDLTVSRYIDLRDNAGLATRTDNDVVVVLDTRVLEELMGESLAREFINRVQKLRKKAGLQATDNVDVFYQLDASDGKDLVRAIEGGQEVIVKAIKSTPTDVRKRPSGAKVLIEEVQMIGHTEFLLCLAWPRSP</sequence>
<dbReference type="SUPFAM" id="SSF47323">
    <property type="entry name" value="Anticodon-binding domain of a subclass of class I aminoacyl-tRNA synthetases"/>
    <property type="match status" value="1"/>
</dbReference>
<dbReference type="Gene3D" id="1.10.730.10">
    <property type="entry name" value="Isoleucyl-tRNA Synthetase, Domain 1"/>
    <property type="match status" value="2"/>
</dbReference>
<evidence type="ECO:0000259" key="11">
    <source>
        <dbReference type="Pfam" id="PF00133"/>
    </source>
</evidence>
<dbReference type="GO" id="GO:0004822">
    <property type="term" value="F:isoleucine-tRNA ligase activity"/>
    <property type="evidence" value="ECO:0007669"/>
    <property type="project" value="UniProtKB-EC"/>
</dbReference>
<evidence type="ECO:0000256" key="6">
    <source>
        <dbReference type="ARBA" id="ARBA00022917"/>
    </source>
</evidence>
<dbReference type="InterPro" id="IPR009080">
    <property type="entry name" value="tRNAsynth_Ia_anticodon-bd"/>
</dbReference>
<accession>A0A067MHK7</accession>
<dbReference type="InterPro" id="IPR033709">
    <property type="entry name" value="Anticodon_Ile_ABEc"/>
</dbReference>